<dbReference type="EMBL" id="AMQN01015989">
    <property type="status" value="NOT_ANNOTATED_CDS"/>
    <property type="molecule type" value="Genomic_DNA"/>
</dbReference>
<dbReference type="Proteomes" id="UP000014760">
    <property type="component" value="Unassembled WGS sequence"/>
</dbReference>
<gene>
    <name evidence="1" type="ORF">CAPTEDRAFT_186299</name>
</gene>
<reference evidence="2" key="3">
    <citation type="submission" date="2015-06" db="UniProtKB">
        <authorList>
            <consortium name="EnsemblMetazoa"/>
        </authorList>
    </citation>
    <scope>IDENTIFICATION</scope>
</reference>
<organism evidence="1">
    <name type="scientific">Capitella teleta</name>
    <name type="common">Polychaete worm</name>
    <dbReference type="NCBI Taxonomy" id="283909"/>
    <lineage>
        <taxon>Eukaryota</taxon>
        <taxon>Metazoa</taxon>
        <taxon>Spiralia</taxon>
        <taxon>Lophotrochozoa</taxon>
        <taxon>Annelida</taxon>
        <taxon>Polychaeta</taxon>
        <taxon>Sedentaria</taxon>
        <taxon>Scolecida</taxon>
        <taxon>Capitellidae</taxon>
        <taxon>Capitella</taxon>
    </lineage>
</organism>
<evidence type="ECO:0000313" key="1">
    <source>
        <dbReference type="EMBL" id="ELT87250.1"/>
    </source>
</evidence>
<name>R7T783_CAPTE</name>
<dbReference type="AlphaFoldDB" id="R7T783"/>
<dbReference type="HOGENOM" id="CLU_1143501_0_0_1"/>
<protein>
    <submittedName>
        <fullName evidence="1 2">Uncharacterized protein</fullName>
    </submittedName>
</protein>
<proteinExistence type="predicted"/>
<sequence>MASINRPFRPEMDWTVDADLPHRFKIWKRQVKNEIQLQMAQDSNKGETYACMFVLVSAGEQGEDVIAKGGLSGESKNYTKLIKCLEESVTPSAHYMEDCINYFFCKQCNLLFVGLKDKNVLKDCQKFQQKDCTVESIIDLALQAEFREATNARISKTINSSHQSMHGRLRTSAVTSTYSMASINRPFRPEMDWTRKSHVQVCTLGCLQKVFIHITPVLHSATCPEIKVAKADKVTSNINTNII</sequence>
<evidence type="ECO:0000313" key="2">
    <source>
        <dbReference type="EnsemblMetazoa" id="CapteP186299"/>
    </source>
</evidence>
<dbReference type="EMBL" id="KB312424">
    <property type="protein sequence ID" value="ELT87250.1"/>
    <property type="molecule type" value="Genomic_DNA"/>
</dbReference>
<keyword evidence="3" id="KW-1185">Reference proteome</keyword>
<evidence type="ECO:0000313" key="3">
    <source>
        <dbReference type="Proteomes" id="UP000014760"/>
    </source>
</evidence>
<accession>R7T783</accession>
<reference evidence="3" key="1">
    <citation type="submission" date="2012-12" db="EMBL/GenBank/DDBJ databases">
        <authorList>
            <person name="Hellsten U."/>
            <person name="Grimwood J."/>
            <person name="Chapman J.A."/>
            <person name="Shapiro H."/>
            <person name="Aerts A."/>
            <person name="Otillar R.P."/>
            <person name="Terry A.Y."/>
            <person name="Boore J.L."/>
            <person name="Simakov O."/>
            <person name="Marletaz F."/>
            <person name="Cho S.-J."/>
            <person name="Edsinger-Gonzales E."/>
            <person name="Havlak P."/>
            <person name="Kuo D.-H."/>
            <person name="Larsson T."/>
            <person name="Lv J."/>
            <person name="Arendt D."/>
            <person name="Savage R."/>
            <person name="Osoegawa K."/>
            <person name="de Jong P."/>
            <person name="Lindberg D.R."/>
            <person name="Seaver E.C."/>
            <person name="Weisblat D.A."/>
            <person name="Putnam N.H."/>
            <person name="Grigoriev I.V."/>
            <person name="Rokhsar D.S."/>
        </authorList>
    </citation>
    <scope>NUCLEOTIDE SEQUENCE</scope>
    <source>
        <strain evidence="3">I ESC-2004</strain>
    </source>
</reference>
<reference evidence="1 3" key="2">
    <citation type="journal article" date="2013" name="Nature">
        <title>Insights into bilaterian evolution from three spiralian genomes.</title>
        <authorList>
            <person name="Simakov O."/>
            <person name="Marletaz F."/>
            <person name="Cho S.J."/>
            <person name="Edsinger-Gonzales E."/>
            <person name="Havlak P."/>
            <person name="Hellsten U."/>
            <person name="Kuo D.H."/>
            <person name="Larsson T."/>
            <person name="Lv J."/>
            <person name="Arendt D."/>
            <person name="Savage R."/>
            <person name="Osoegawa K."/>
            <person name="de Jong P."/>
            <person name="Grimwood J."/>
            <person name="Chapman J.A."/>
            <person name="Shapiro H."/>
            <person name="Aerts A."/>
            <person name="Otillar R.P."/>
            <person name="Terry A.Y."/>
            <person name="Boore J.L."/>
            <person name="Grigoriev I.V."/>
            <person name="Lindberg D.R."/>
            <person name="Seaver E.C."/>
            <person name="Weisblat D.A."/>
            <person name="Putnam N.H."/>
            <person name="Rokhsar D.S."/>
        </authorList>
    </citation>
    <scope>NUCLEOTIDE SEQUENCE</scope>
    <source>
        <strain evidence="1 3">I ESC-2004</strain>
    </source>
</reference>
<dbReference type="EnsemblMetazoa" id="CapteT186299">
    <property type="protein sequence ID" value="CapteP186299"/>
    <property type="gene ID" value="CapteG186299"/>
</dbReference>